<dbReference type="GO" id="GO:0005886">
    <property type="term" value="C:plasma membrane"/>
    <property type="evidence" value="ECO:0007669"/>
    <property type="project" value="UniProtKB-SubCell"/>
</dbReference>
<protein>
    <recommendedName>
        <fullName evidence="7">DUF3817 domain-containing protein</fullName>
    </recommendedName>
</protein>
<evidence type="ECO:0000256" key="2">
    <source>
        <dbReference type="ARBA" id="ARBA00022475"/>
    </source>
</evidence>
<sequence>MTARDAPAVRSALLRYRVMAWVVGILLVVLVCVGVPLKYLAHSDTVVTWTGVPHGWLYMILLITAYDLGRRVNWPWLRLILIALAGTVPFLSFVAERYATKDVHARLAAVEQSTADPQPDEAPTAG</sequence>
<dbReference type="Pfam" id="PF12823">
    <property type="entry name" value="DUF3817"/>
    <property type="match status" value="1"/>
</dbReference>
<feature type="transmembrane region" description="Helical" evidence="6">
    <location>
        <begin position="76"/>
        <end position="95"/>
    </location>
</feature>
<dbReference type="EMBL" id="LT985188">
    <property type="protein sequence ID" value="SPD88156.1"/>
    <property type="molecule type" value="Genomic_DNA"/>
</dbReference>
<accession>A0A2N9JK71</accession>
<feature type="transmembrane region" description="Helical" evidence="6">
    <location>
        <begin position="46"/>
        <end position="64"/>
    </location>
</feature>
<evidence type="ECO:0000256" key="6">
    <source>
        <dbReference type="SAM" id="Phobius"/>
    </source>
</evidence>
<comment type="subcellular location">
    <subcellularLocation>
        <location evidence="1">Cell membrane</location>
        <topology evidence="1">Multi-pass membrane protein</topology>
    </subcellularLocation>
</comment>
<dbReference type="KEGG" id="mgg:MPLG2_3126"/>
<gene>
    <name evidence="8" type="ORF">MPLG2_3126</name>
</gene>
<name>A0A2N9JK71_9ACTN</name>
<evidence type="ECO:0000313" key="8">
    <source>
        <dbReference type="EMBL" id="SPD88156.1"/>
    </source>
</evidence>
<keyword evidence="5 6" id="KW-0472">Membrane</keyword>
<evidence type="ECO:0000256" key="3">
    <source>
        <dbReference type="ARBA" id="ARBA00022692"/>
    </source>
</evidence>
<evidence type="ECO:0000256" key="4">
    <source>
        <dbReference type="ARBA" id="ARBA00022989"/>
    </source>
</evidence>
<evidence type="ECO:0000256" key="5">
    <source>
        <dbReference type="ARBA" id="ARBA00023136"/>
    </source>
</evidence>
<evidence type="ECO:0000313" key="9">
    <source>
        <dbReference type="Proteomes" id="UP000238164"/>
    </source>
</evidence>
<feature type="transmembrane region" description="Helical" evidence="6">
    <location>
        <begin position="20"/>
        <end position="40"/>
    </location>
</feature>
<proteinExistence type="predicted"/>
<evidence type="ECO:0000256" key="1">
    <source>
        <dbReference type="ARBA" id="ARBA00004651"/>
    </source>
</evidence>
<dbReference type="Proteomes" id="UP000238164">
    <property type="component" value="Chromosome 1"/>
</dbReference>
<dbReference type="InterPro" id="IPR023845">
    <property type="entry name" value="DUF3817_TM"/>
</dbReference>
<organism evidence="8 9">
    <name type="scientific">Micropruina glycogenica</name>
    <dbReference type="NCBI Taxonomy" id="75385"/>
    <lineage>
        <taxon>Bacteria</taxon>
        <taxon>Bacillati</taxon>
        <taxon>Actinomycetota</taxon>
        <taxon>Actinomycetes</taxon>
        <taxon>Propionibacteriales</taxon>
        <taxon>Nocardioidaceae</taxon>
        <taxon>Micropruina</taxon>
    </lineage>
</organism>
<keyword evidence="9" id="KW-1185">Reference proteome</keyword>
<dbReference type="NCBIfam" id="TIGR03954">
    <property type="entry name" value="integ_memb_HG"/>
    <property type="match status" value="1"/>
</dbReference>
<dbReference type="PANTHER" id="PTHR40077:SF2">
    <property type="entry name" value="MEMBRANE PROTEIN"/>
    <property type="match status" value="1"/>
</dbReference>
<feature type="domain" description="DUF3817" evidence="7">
    <location>
        <begin position="14"/>
        <end position="101"/>
    </location>
</feature>
<keyword evidence="4 6" id="KW-1133">Transmembrane helix</keyword>
<dbReference type="OrthoDB" id="9342687at2"/>
<dbReference type="AlphaFoldDB" id="A0A2N9JK71"/>
<reference evidence="8 9" key="1">
    <citation type="submission" date="2018-02" db="EMBL/GenBank/DDBJ databases">
        <authorList>
            <person name="Cohen D.B."/>
            <person name="Kent A.D."/>
        </authorList>
    </citation>
    <scope>NUCLEOTIDE SEQUENCE [LARGE SCALE GENOMIC DNA]</scope>
    <source>
        <strain evidence="8">1</strain>
    </source>
</reference>
<keyword evidence="3 6" id="KW-0812">Transmembrane</keyword>
<keyword evidence="2" id="KW-1003">Cell membrane</keyword>
<evidence type="ECO:0000259" key="7">
    <source>
        <dbReference type="Pfam" id="PF12823"/>
    </source>
</evidence>
<dbReference type="PANTHER" id="PTHR40077">
    <property type="entry name" value="MEMBRANE PROTEIN-RELATED"/>
    <property type="match status" value="1"/>
</dbReference>